<dbReference type="Proteomes" id="UP001064048">
    <property type="component" value="Chromosome 25"/>
</dbReference>
<name>A0ACC0JGG8_CHOFU</name>
<evidence type="ECO:0000313" key="2">
    <source>
        <dbReference type="Proteomes" id="UP001064048"/>
    </source>
</evidence>
<comment type="caution">
    <text evidence="1">The sequence shown here is derived from an EMBL/GenBank/DDBJ whole genome shotgun (WGS) entry which is preliminary data.</text>
</comment>
<sequence length="333" mass="37617">MSSSLPFKFVFVFVSLLVIEVIPIQLQEGEELKQNNVENSELNDCVSVQRSSEVGVCFGKELLNNLNKYDEAESFSLANGVSFVRDEKTPRHFGSFLDKDPMDFRSMMEDASNLISKRSLHWDLSGLYPGLVMKIGRLLARNLLVPFLLGFKFQLSTLLPLVLGLVLIASKKAFLLAKVALLAVTVFSGGSGFGSQGSYGDYGSTPLSSYTAYDSPGYVHSHHGSGGSGGQYDSPFIDLMPMHYFKTIHVSFDLNFEYLQWHQYCYYHRHPHNSEYYYREKSAEQTTASPITPDELKDRLERLFITKKNDDPEREVSKVRNARNFAWTPINVG</sequence>
<accession>A0ACC0JGG8</accession>
<reference evidence="1 2" key="1">
    <citation type="journal article" date="2022" name="Genome Biol. Evol.">
        <title>The Spruce Budworm Genome: Reconstructing the Evolutionary History of Antifreeze Proteins.</title>
        <authorList>
            <person name="Beliveau C."/>
            <person name="Gagne P."/>
            <person name="Picq S."/>
            <person name="Vernygora O."/>
            <person name="Keeling C.I."/>
            <person name="Pinkney K."/>
            <person name="Doucet D."/>
            <person name="Wen F."/>
            <person name="Johnston J.S."/>
            <person name="Maaroufi H."/>
            <person name="Boyle B."/>
            <person name="Laroche J."/>
            <person name="Dewar K."/>
            <person name="Juretic N."/>
            <person name="Blackburn G."/>
            <person name="Nisole A."/>
            <person name="Brunet B."/>
            <person name="Brandao M."/>
            <person name="Lumley L."/>
            <person name="Duan J."/>
            <person name="Quan G."/>
            <person name="Lucarotti C.J."/>
            <person name="Roe A.D."/>
            <person name="Sperling F.A.H."/>
            <person name="Levesque R.C."/>
            <person name="Cusson M."/>
        </authorList>
    </citation>
    <scope>NUCLEOTIDE SEQUENCE [LARGE SCALE GENOMIC DNA]</scope>
    <source>
        <strain evidence="1">Glfc:IPQL:Cfum</strain>
    </source>
</reference>
<organism evidence="1 2">
    <name type="scientific">Choristoneura fumiferana</name>
    <name type="common">Spruce budworm moth</name>
    <name type="synonym">Archips fumiferana</name>
    <dbReference type="NCBI Taxonomy" id="7141"/>
    <lineage>
        <taxon>Eukaryota</taxon>
        <taxon>Metazoa</taxon>
        <taxon>Ecdysozoa</taxon>
        <taxon>Arthropoda</taxon>
        <taxon>Hexapoda</taxon>
        <taxon>Insecta</taxon>
        <taxon>Pterygota</taxon>
        <taxon>Neoptera</taxon>
        <taxon>Endopterygota</taxon>
        <taxon>Lepidoptera</taxon>
        <taxon>Glossata</taxon>
        <taxon>Ditrysia</taxon>
        <taxon>Tortricoidea</taxon>
        <taxon>Tortricidae</taxon>
        <taxon>Tortricinae</taxon>
        <taxon>Choristoneura</taxon>
    </lineage>
</organism>
<dbReference type="EMBL" id="CM046125">
    <property type="protein sequence ID" value="KAI8423206.1"/>
    <property type="molecule type" value="Genomic_DNA"/>
</dbReference>
<keyword evidence="2" id="KW-1185">Reference proteome</keyword>
<gene>
    <name evidence="1" type="ORF">MSG28_014245</name>
</gene>
<protein>
    <submittedName>
        <fullName evidence="1">Uncharacterized protein</fullName>
    </submittedName>
</protein>
<proteinExistence type="predicted"/>
<evidence type="ECO:0000313" key="1">
    <source>
        <dbReference type="EMBL" id="KAI8423206.1"/>
    </source>
</evidence>